<evidence type="ECO:0000313" key="2">
    <source>
        <dbReference type="EMBL" id="GGU42067.1"/>
    </source>
</evidence>
<proteinExistence type="predicted"/>
<gene>
    <name evidence="2" type="ORF">GCM10010211_01490</name>
</gene>
<evidence type="ECO:0000313" key="3">
    <source>
        <dbReference type="Proteomes" id="UP000654471"/>
    </source>
</evidence>
<comment type="caution">
    <text evidence="2">The sequence shown here is derived from an EMBL/GenBank/DDBJ whole genome shotgun (WGS) entry which is preliminary data.</text>
</comment>
<reference evidence="3" key="1">
    <citation type="journal article" date="2019" name="Int. J. Syst. Evol. Microbiol.">
        <title>The Global Catalogue of Microorganisms (GCM) 10K type strain sequencing project: providing services to taxonomists for standard genome sequencing and annotation.</title>
        <authorList>
            <consortium name="The Broad Institute Genomics Platform"/>
            <consortium name="The Broad Institute Genome Sequencing Center for Infectious Disease"/>
            <person name="Wu L."/>
            <person name="Ma J."/>
        </authorList>
    </citation>
    <scope>NUCLEOTIDE SEQUENCE [LARGE SCALE GENOMIC DNA]</scope>
    <source>
        <strain evidence="3">JCM 3399</strain>
    </source>
</reference>
<feature type="region of interest" description="Disordered" evidence="1">
    <location>
        <begin position="51"/>
        <end position="74"/>
    </location>
</feature>
<sequence length="74" mass="8049">MQTKACTAFSPDFLISKKTMIASSTTAEIESATAAHLQVHMVRTELMVREPTGRSRAPGMPRALYPVPTTRKGS</sequence>
<name>A0ABQ2UKC5_9ACTN</name>
<keyword evidence="3" id="KW-1185">Reference proteome</keyword>
<protein>
    <submittedName>
        <fullName evidence="2">Uncharacterized protein</fullName>
    </submittedName>
</protein>
<dbReference type="Proteomes" id="UP000654471">
    <property type="component" value="Unassembled WGS sequence"/>
</dbReference>
<dbReference type="EMBL" id="BMRP01000001">
    <property type="protein sequence ID" value="GGU42067.1"/>
    <property type="molecule type" value="Genomic_DNA"/>
</dbReference>
<accession>A0ABQ2UKC5</accession>
<organism evidence="2 3">
    <name type="scientific">Streptomyces albospinus</name>
    <dbReference type="NCBI Taxonomy" id="285515"/>
    <lineage>
        <taxon>Bacteria</taxon>
        <taxon>Bacillati</taxon>
        <taxon>Actinomycetota</taxon>
        <taxon>Actinomycetes</taxon>
        <taxon>Kitasatosporales</taxon>
        <taxon>Streptomycetaceae</taxon>
        <taxon>Streptomyces</taxon>
    </lineage>
</organism>
<evidence type="ECO:0000256" key="1">
    <source>
        <dbReference type="SAM" id="MobiDB-lite"/>
    </source>
</evidence>